<keyword evidence="5" id="KW-0539">Nucleus</keyword>
<dbReference type="PANTHER" id="PTHR10870">
    <property type="entry name" value="CELL CYCLE CHECKPOINT PROTEIN RAD1"/>
    <property type="match status" value="1"/>
</dbReference>
<evidence type="ECO:0000256" key="6">
    <source>
        <dbReference type="SAM" id="MobiDB-lite"/>
    </source>
</evidence>
<sequence>MSLFVSSDDEAPDDIHRAHSIPSRQRLLSRTSMTTASSSTTSRKSITFTASTTQIQHLCETLQSLLSINNQTIITIKSTGLALYSTYNYITNVHVNIDPSLFNIYNISSRRDNDPTQEDESEESQLRLGVDINLIADCFASVMSTLKFESAVTCYLTYHGDGHPLIIEFEDSYISEKLEFYTFYVDEADIETSEYSLSIDHEKIIMEVMVKSDVLTNLLQDLNQIGTEILFIYCAENVLNFISSGPIGVSKLIFPNEKTILEKLYLGNNHQHVISQFNFDDFYRIFKAVKLSSKCKIVKDSNGCFSIQLICKNHQQNSYVGTLLTINMTEMLHDDEMVESILQDEQIQAEPAEPTKPVRPREKSPQALSRSVIPDLTIKANEPLFNSFKRARPSDAAARARSPTRGNEDAPSKRNRQESTRRSNRPEGLPLFL</sequence>
<feature type="region of interest" description="Disordered" evidence="6">
    <location>
        <begin position="349"/>
        <end position="433"/>
    </location>
</feature>
<gene>
    <name evidence="7" type="ORF">LODBEIA_P49430</name>
</gene>
<name>A0ABP0ZRF6_9ASCO</name>
<evidence type="ECO:0000256" key="4">
    <source>
        <dbReference type="ARBA" id="ARBA00023204"/>
    </source>
</evidence>
<comment type="similarity">
    <text evidence="2">Belongs to the rad1 family.</text>
</comment>
<evidence type="ECO:0000256" key="5">
    <source>
        <dbReference type="ARBA" id="ARBA00023242"/>
    </source>
</evidence>
<dbReference type="SUPFAM" id="SSF55979">
    <property type="entry name" value="DNA clamp"/>
    <property type="match status" value="1"/>
</dbReference>
<proteinExistence type="inferred from homology"/>
<dbReference type="GeneID" id="92210139"/>
<dbReference type="PRINTS" id="PR01245">
    <property type="entry name" value="RAD1REC1"/>
</dbReference>
<evidence type="ECO:0000256" key="3">
    <source>
        <dbReference type="ARBA" id="ARBA00022763"/>
    </source>
</evidence>
<dbReference type="Pfam" id="PF02144">
    <property type="entry name" value="Rad1"/>
    <property type="match status" value="1"/>
</dbReference>
<dbReference type="InterPro" id="IPR046938">
    <property type="entry name" value="DNA_clamp_sf"/>
</dbReference>
<reference evidence="7 8" key="1">
    <citation type="submission" date="2024-03" db="EMBL/GenBank/DDBJ databases">
        <authorList>
            <person name="Brejova B."/>
        </authorList>
    </citation>
    <scope>NUCLEOTIDE SEQUENCE [LARGE SCALE GENOMIC DNA]</scope>
    <source>
        <strain evidence="7 8">CBS 14171</strain>
    </source>
</reference>
<feature type="compositionally biased region" description="Low complexity" evidence="6">
    <location>
        <begin position="394"/>
        <end position="405"/>
    </location>
</feature>
<keyword evidence="3" id="KW-0227">DNA damage</keyword>
<dbReference type="Gene3D" id="3.70.10.10">
    <property type="match status" value="1"/>
</dbReference>
<dbReference type="PANTHER" id="PTHR10870:SF0">
    <property type="entry name" value="CELL CYCLE CHECKPOINT PROTEIN RAD1"/>
    <property type="match status" value="1"/>
</dbReference>
<accession>A0ABP0ZRF6</accession>
<evidence type="ECO:0000256" key="1">
    <source>
        <dbReference type="ARBA" id="ARBA00004123"/>
    </source>
</evidence>
<feature type="compositionally biased region" description="Low complexity" evidence="6">
    <location>
        <begin position="29"/>
        <end position="43"/>
    </location>
</feature>
<dbReference type="InterPro" id="IPR003021">
    <property type="entry name" value="Rad1_Rec1_Rad17"/>
</dbReference>
<keyword evidence="8" id="KW-1185">Reference proteome</keyword>
<protein>
    <recommendedName>
        <fullName evidence="9">DNA damage checkpoint control protein RAD17</fullName>
    </recommendedName>
</protein>
<dbReference type="RefSeq" id="XP_066831881.1">
    <property type="nucleotide sequence ID" value="XM_066975220.1"/>
</dbReference>
<organism evidence="7 8">
    <name type="scientific">Lodderomyces beijingensis</name>
    <dbReference type="NCBI Taxonomy" id="1775926"/>
    <lineage>
        <taxon>Eukaryota</taxon>
        <taxon>Fungi</taxon>
        <taxon>Dikarya</taxon>
        <taxon>Ascomycota</taxon>
        <taxon>Saccharomycotina</taxon>
        <taxon>Pichiomycetes</taxon>
        <taxon>Debaryomycetaceae</taxon>
        <taxon>Candida/Lodderomyces clade</taxon>
        <taxon>Lodderomyces</taxon>
    </lineage>
</organism>
<dbReference type="EMBL" id="OZ022410">
    <property type="protein sequence ID" value="CAK9441074.1"/>
    <property type="molecule type" value="Genomic_DNA"/>
</dbReference>
<evidence type="ECO:0008006" key="9">
    <source>
        <dbReference type="Google" id="ProtNLM"/>
    </source>
</evidence>
<evidence type="ECO:0000313" key="7">
    <source>
        <dbReference type="EMBL" id="CAK9441074.1"/>
    </source>
</evidence>
<feature type="region of interest" description="Disordered" evidence="6">
    <location>
        <begin position="1"/>
        <end position="43"/>
    </location>
</feature>
<evidence type="ECO:0000256" key="2">
    <source>
        <dbReference type="ARBA" id="ARBA00010991"/>
    </source>
</evidence>
<comment type="subcellular location">
    <subcellularLocation>
        <location evidence="1">Nucleus</location>
    </subcellularLocation>
</comment>
<keyword evidence="4" id="KW-0234">DNA repair</keyword>
<feature type="compositionally biased region" description="Basic and acidic residues" evidence="6">
    <location>
        <begin position="406"/>
        <end position="425"/>
    </location>
</feature>
<evidence type="ECO:0000313" key="8">
    <source>
        <dbReference type="Proteomes" id="UP001497383"/>
    </source>
</evidence>
<dbReference type="Proteomes" id="UP001497383">
    <property type="component" value="Chromosome 6"/>
</dbReference>